<dbReference type="EMBL" id="CP111023">
    <property type="protein sequence ID" value="WAR22183.1"/>
    <property type="molecule type" value="Genomic_DNA"/>
</dbReference>
<evidence type="ECO:0000259" key="3">
    <source>
        <dbReference type="Pfam" id="PF04091"/>
    </source>
</evidence>
<name>A0ABY7FJ26_MYAAR</name>
<evidence type="ECO:0000313" key="4">
    <source>
        <dbReference type="EMBL" id="WAR22183.1"/>
    </source>
</evidence>
<feature type="domain" description="Exocyst complex subunit EXOC6/Sec15 C-terminal" evidence="3">
    <location>
        <begin position="2"/>
        <end position="102"/>
    </location>
</feature>
<protein>
    <submittedName>
        <fullName evidence="4">EXOC6-like protein</fullName>
    </submittedName>
</protein>
<keyword evidence="5" id="KW-1185">Reference proteome</keyword>
<reference evidence="4" key="1">
    <citation type="submission" date="2022-11" db="EMBL/GenBank/DDBJ databases">
        <title>Centuries of genome instability and evolution in soft-shell clam transmissible cancer (bioRxiv).</title>
        <authorList>
            <person name="Hart S.F.M."/>
            <person name="Yonemitsu M.A."/>
            <person name="Giersch R.M."/>
            <person name="Beal B.F."/>
            <person name="Arriagada G."/>
            <person name="Davis B.W."/>
            <person name="Ostrander E.A."/>
            <person name="Goff S.P."/>
            <person name="Metzger M.J."/>
        </authorList>
    </citation>
    <scope>NUCLEOTIDE SEQUENCE</scope>
    <source>
        <strain evidence="4">MELC-2E11</strain>
        <tissue evidence="4">Siphon/mantle</tissue>
    </source>
</reference>
<dbReference type="Pfam" id="PF04091">
    <property type="entry name" value="Sec15_C"/>
    <property type="match status" value="1"/>
</dbReference>
<proteinExistence type="predicted"/>
<dbReference type="Proteomes" id="UP001164746">
    <property type="component" value="Chromosome 12"/>
</dbReference>
<accession>A0ABY7FJ26</accession>
<organism evidence="4 5">
    <name type="scientific">Mya arenaria</name>
    <name type="common">Soft-shell clam</name>
    <dbReference type="NCBI Taxonomy" id="6604"/>
    <lineage>
        <taxon>Eukaryota</taxon>
        <taxon>Metazoa</taxon>
        <taxon>Spiralia</taxon>
        <taxon>Lophotrochozoa</taxon>
        <taxon>Mollusca</taxon>
        <taxon>Bivalvia</taxon>
        <taxon>Autobranchia</taxon>
        <taxon>Heteroconchia</taxon>
        <taxon>Euheterodonta</taxon>
        <taxon>Imparidentia</taxon>
        <taxon>Neoheterodontei</taxon>
        <taxon>Myida</taxon>
        <taxon>Myoidea</taxon>
        <taxon>Myidae</taxon>
        <taxon>Mya</taxon>
    </lineage>
</organism>
<evidence type="ECO:0000313" key="5">
    <source>
        <dbReference type="Proteomes" id="UP001164746"/>
    </source>
</evidence>
<feature type="region of interest" description="Disordered" evidence="2">
    <location>
        <begin position="105"/>
        <end position="125"/>
    </location>
</feature>
<dbReference type="InterPro" id="IPR046361">
    <property type="entry name" value="EXOC6/Sec15_C"/>
</dbReference>
<dbReference type="InterPro" id="IPR007225">
    <property type="entry name" value="EXOC6/Sec15"/>
</dbReference>
<keyword evidence="1" id="KW-0175">Coiled coil</keyword>
<evidence type="ECO:0000256" key="2">
    <source>
        <dbReference type="SAM" id="MobiDB-lite"/>
    </source>
</evidence>
<gene>
    <name evidence="4" type="ORF">MAR_016157</name>
</gene>
<evidence type="ECO:0000256" key="1">
    <source>
        <dbReference type="ARBA" id="ARBA00023054"/>
    </source>
</evidence>
<dbReference type="PANTHER" id="PTHR12702">
    <property type="entry name" value="SEC15"/>
    <property type="match status" value="1"/>
</dbReference>
<sequence length="149" mass="16551">MSACKHIAGSLMGFLQDNSVTAMTMQALEQFSLDVKQCEEFAESSPVPGIEEGILKLAFADLRQLLHLFLTKDWSSYLADFGNAQAKYVRVKPQVAASIMEKLSNSEKKKGKVFSSLSKNDRDKKKLQEDVLKKLRGLMNGQMATGMQS</sequence>
<dbReference type="PANTHER" id="PTHR12702:SF0">
    <property type="entry name" value="EXOCYST COMPLEX COMPONENT 6"/>
    <property type="match status" value="1"/>
</dbReference>
<dbReference type="Gene3D" id="1.20.58.670">
    <property type="entry name" value="Dsl1p vesicle tethering complex, Tip20p subunit, domain D"/>
    <property type="match status" value="1"/>
</dbReference>
<dbReference type="InterPro" id="IPR042044">
    <property type="entry name" value="EXOC6PINT-1/Sec15/Tip20_C_dom2"/>
</dbReference>